<dbReference type="EMBL" id="CM023471">
    <property type="protein sequence ID" value="KAH7965135.1"/>
    <property type="molecule type" value="Genomic_DNA"/>
</dbReference>
<comment type="caution">
    <text evidence="1">The sequence shown here is derived from an EMBL/GenBank/DDBJ whole genome shotgun (WGS) entry which is preliminary data.</text>
</comment>
<sequence>MIANLSRGGLRFPQPCTVHMVLVMAPVVEKLTKGENAKPFLASNNQRGIVSFIATSLLGDVELETCENGHTSKTLARHIGKMVKSSLALFLVAVVACGLLCRTDGRLLDAKSLTDPVTGLLDNTVQARELTEDLVPGAGKKALGPLSEDSPSPPKADPPAGFK</sequence>
<reference evidence="1" key="1">
    <citation type="submission" date="2020-05" db="EMBL/GenBank/DDBJ databases">
        <title>Large-scale comparative analyses of tick genomes elucidate their genetic diversity and vector capacities.</title>
        <authorList>
            <person name="Jia N."/>
            <person name="Wang J."/>
            <person name="Shi W."/>
            <person name="Du L."/>
            <person name="Sun Y."/>
            <person name="Zhan W."/>
            <person name="Jiang J."/>
            <person name="Wang Q."/>
            <person name="Zhang B."/>
            <person name="Ji P."/>
            <person name="Sakyi L.B."/>
            <person name="Cui X."/>
            <person name="Yuan T."/>
            <person name="Jiang B."/>
            <person name="Yang W."/>
            <person name="Lam T.T.-Y."/>
            <person name="Chang Q."/>
            <person name="Ding S."/>
            <person name="Wang X."/>
            <person name="Zhu J."/>
            <person name="Ruan X."/>
            <person name="Zhao L."/>
            <person name="Wei J."/>
            <person name="Que T."/>
            <person name="Du C."/>
            <person name="Cheng J."/>
            <person name="Dai P."/>
            <person name="Han X."/>
            <person name="Huang E."/>
            <person name="Gao Y."/>
            <person name="Liu J."/>
            <person name="Shao H."/>
            <person name="Ye R."/>
            <person name="Li L."/>
            <person name="Wei W."/>
            <person name="Wang X."/>
            <person name="Wang C."/>
            <person name="Yang T."/>
            <person name="Huo Q."/>
            <person name="Li W."/>
            <person name="Guo W."/>
            <person name="Chen H."/>
            <person name="Zhou L."/>
            <person name="Ni X."/>
            <person name="Tian J."/>
            <person name="Zhou Y."/>
            <person name="Sheng Y."/>
            <person name="Liu T."/>
            <person name="Pan Y."/>
            <person name="Xia L."/>
            <person name="Li J."/>
            <person name="Zhao F."/>
            <person name="Cao W."/>
        </authorList>
    </citation>
    <scope>NUCLEOTIDE SEQUENCE</scope>
    <source>
        <strain evidence="1">Dsil-2018</strain>
    </source>
</reference>
<protein>
    <submittedName>
        <fullName evidence="1">Uncharacterized protein</fullName>
    </submittedName>
</protein>
<name>A0ACB8DAQ7_DERSI</name>
<proteinExistence type="predicted"/>
<evidence type="ECO:0000313" key="1">
    <source>
        <dbReference type="EMBL" id="KAH7965135.1"/>
    </source>
</evidence>
<accession>A0ACB8DAQ7</accession>
<organism evidence="1 2">
    <name type="scientific">Dermacentor silvarum</name>
    <name type="common">Tick</name>
    <dbReference type="NCBI Taxonomy" id="543639"/>
    <lineage>
        <taxon>Eukaryota</taxon>
        <taxon>Metazoa</taxon>
        <taxon>Ecdysozoa</taxon>
        <taxon>Arthropoda</taxon>
        <taxon>Chelicerata</taxon>
        <taxon>Arachnida</taxon>
        <taxon>Acari</taxon>
        <taxon>Parasitiformes</taxon>
        <taxon>Ixodida</taxon>
        <taxon>Ixodoidea</taxon>
        <taxon>Ixodidae</taxon>
        <taxon>Rhipicephalinae</taxon>
        <taxon>Dermacentor</taxon>
    </lineage>
</organism>
<dbReference type="Proteomes" id="UP000821865">
    <property type="component" value="Chromosome 2"/>
</dbReference>
<keyword evidence="2" id="KW-1185">Reference proteome</keyword>
<gene>
    <name evidence="1" type="ORF">HPB49_004072</name>
</gene>
<evidence type="ECO:0000313" key="2">
    <source>
        <dbReference type="Proteomes" id="UP000821865"/>
    </source>
</evidence>